<protein>
    <submittedName>
        <fullName evidence="1">Uncharacterized protein</fullName>
    </submittedName>
</protein>
<organism evidence="1 2">
    <name type="scientific">Stylosanthes scabra</name>
    <dbReference type="NCBI Taxonomy" id="79078"/>
    <lineage>
        <taxon>Eukaryota</taxon>
        <taxon>Viridiplantae</taxon>
        <taxon>Streptophyta</taxon>
        <taxon>Embryophyta</taxon>
        <taxon>Tracheophyta</taxon>
        <taxon>Spermatophyta</taxon>
        <taxon>Magnoliopsida</taxon>
        <taxon>eudicotyledons</taxon>
        <taxon>Gunneridae</taxon>
        <taxon>Pentapetalae</taxon>
        <taxon>rosids</taxon>
        <taxon>fabids</taxon>
        <taxon>Fabales</taxon>
        <taxon>Fabaceae</taxon>
        <taxon>Papilionoideae</taxon>
        <taxon>50 kb inversion clade</taxon>
        <taxon>dalbergioids sensu lato</taxon>
        <taxon>Dalbergieae</taxon>
        <taxon>Pterocarpus clade</taxon>
        <taxon>Stylosanthes</taxon>
    </lineage>
</organism>
<gene>
    <name evidence="1" type="ORF">PIB30_029028</name>
</gene>
<evidence type="ECO:0000313" key="1">
    <source>
        <dbReference type="EMBL" id="MED6206674.1"/>
    </source>
</evidence>
<evidence type="ECO:0000313" key="2">
    <source>
        <dbReference type="Proteomes" id="UP001341840"/>
    </source>
</evidence>
<name>A0ABU6Y9E7_9FABA</name>
<keyword evidence="2" id="KW-1185">Reference proteome</keyword>
<dbReference type="EMBL" id="JASCZI010241772">
    <property type="protein sequence ID" value="MED6206674.1"/>
    <property type="molecule type" value="Genomic_DNA"/>
</dbReference>
<accession>A0ABU6Y9E7</accession>
<sequence length="99" mass="11252">MPFPGSWLTRDACLRIQLPLFPLHRRIDPELSRAVYVSTEQDTRIRHFARPSDVEVFLSPPACALDGCILGDSPFFKSVPMILYTGPMMNSNRLSPYIN</sequence>
<dbReference type="Proteomes" id="UP001341840">
    <property type="component" value="Unassembled WGS sequence"/>
</dbReference>
<reference evidence="1 2" key="1">
    <citation type="journal article" date="2023" name="Plants (Basel)">
        <title>Bridging the Gap: Combining Genomics and Transcriptomics Approaches to Understand Stylosanthes scabra, an Orphan Legume from the Brazilian Caatinga.</title>
        <authorList>
            <person name="Ferreira-Neto J.R.C."/>
            <person name="da Silva M.D."/>
            <person name="Binneck E."/>
            <person name="de Melo N.F."/>
            <person name="da Silva R.H."/>
            <person name="de Melo A.L.T.M."/>
            <person name="Pandolfi V."/>
            <person name="Bustamante F.O."/>
            <person name="Brasileiro-Vidal A.C."/>
            <person name="Benko-Iseppon A.M."/>
        </authorList>
    </citation>
    <scope>NUCLEOTIDE SEQUENCE [LARGE SCALE GENOMIC DNA]</scope>
    <source>
        <tissue evidence="1">Leaves</tissue>
    </source>
</reference>
<comment type="caution">
    <text evidence="1">The sequence shown here is derived from an EMBL/GenBank/DDBJ whole genome shotgun (WGS) entry which is preliminary data.</text>
</comment>
<proteinExistence type="predicted"/>